<feature type="domain" description="Phage capsid-like C-terminal" evidence="2">
    <location>
        <begin position="140"/>
        <end position="428"/>
    </location>
</feature>
<dbReference type="STRING" id="381665.SAMN05216554_1989"/>
<organism evidence="3 4">
    <name type="scientific">Herbiconiux ginsengi</name>
    <dbReference type="NCBI Taxonomy" id="381665"/>
    <lineage>
        <taxon>Bacteria</taxon>
        <taxon>Bacillati</taxon>
        <taxon>Actinomycetota</taxon>
        <taxon>Actinomycetes</taxon>
        <taxon>Micrococcales</taxon>
        <taxon>Microbacteriaceae</taxon>
        <taxon>Herbiconiux</taxon>
    </lineage>
</organism>
<dbReference type="OrthoDB" id="9806592at2"/>
<dbReference type="Gene3D" id="3.30.2400.10">
    <property type="entry name" value="Major capsid protein gp5"/>
    <property type="match status" value="1"/>
</dbReference>
<proteinExistence type="predicted"/>
<evidence type="ECO:0000313" key="3">
    <source>
        <dbReference type="EMBL" id="SDZ02418.1"/>
    </source>
</evidence>
<keyword evidence="4" id="KW-1185">Reference proteome</keyword>
<dbReference type="NCBIfam" id="TIGR01554">
    <property type="entry name" value="major_cap_HK97"/>
    <property type="match status" value="1"/>
</dbReference>
<dbReference type="Proteomes" id="UP000198891">
    <property type="component" value="Unassembled WGS sequence"/>
</dbReference>
<dbReference type="SUPFAM" id="SSF56563">
    <property type="entry name" value="Major capsid protein gp5"/>
    <property type="match status" value="1"/>
</dbReference>
<accession>A0A1H3PN25</accession>
<dbReference type="InterPro" id="IPR054612">
    <property type="entry name" value="Phage_capsid-like_C"/>
</dbReference>
<name>A0A1H3PN25_9MICO</name>
<dbReference type="AlphaFoldDB" id="A0A1H3PN25"/>
<dbReference type="Pfam" id="PF05065">
    <property type="entry name" value="Phage_capsid"/>
    <property type="match status" value="1"/>
</dbReference>
<reference evidence="3 4" key="1">
    <citation type="submission" date="2016-10" db="EMBL/GenBank/DDBJ databases">
        <authorList>
            <person name="de Groot N.N."/>
        </authorList>
    </citation>
    <scope>NUCLEOTIDE SEQUENCE [LARGE SCALE GENOMIC DNA]</scope>
    <source>
        <strain evidence="3 4">CGMCC 4.3491</strain>
    </source>
</reference>
<evidence type="ECO:0000259" key="2">
    <source>
        <dbReference type="Pfam" id="PF05065"/>
    </source>
</evidence>
<evidence type="ECO:0000256" key="1">
    <source>
        <dbReference type="ARBA" id="ARBA00004328"/>
    </source>
</evidence>
<evidence type="ECO:0000313" key="4">
    <source>
        <dbReference type="Proteomes" id="UP000198891"/>
    </source>
</evidence>
<protein>
    <submittedName>
        <fullName evidence="3">Phage major capsid protein, HK97 family</fullName>
    </submittedName>
</protein>
<dbReference type="EMBL" id="FNPZ01000002">
    <property type="protein sequence ID" value="SDZ02418.1"/>
    <property type="molecule type" value="Genomic_DNA"/>
</dbReference>
<comment type="subcellular location">
    <subcellularLocation>
        <location evidence="1">Virion</location>
    </subcellularLocation>
</comment>
<dbReference type="InterPro" id="IPR024455">
    <property type="entry name" value="Phage_capsid"/>
</dbReference>
<dbReference type="RefSeq" id="WP_092552615.1">
    <property type="nucleotide sequence ID" value="NZ_FNPZ01000002.1"/>
</dbReference>
<sequence length="435" mass="46165">MTSAIATNIKRIMDERAAAWENTAKPLAEIAQTREFTAEERQTWERAEADHAAYSERIKSLRLSLDQEREIAEFAHSQSESRDSAAHWINVDTGAPAALRSNERFSSHPVAARGSERDDLAKAQYSGVGEMVRALTTTGGSAIIPTDWAGQLIDLARAKAAVTQAGATIVPMGAPTVNIGRITGDPSAAFRAEGSAITSSDPTFDNVTLTSKSMSALVIGTREWFQDAENADQVVAAAIAQAIAGQLDMVALYGAITAGAGAINLPTPPNPRGILAALNANKPANVLGTAAANGTPQTTGAYWNEVIDLLYTVRNGNENPTGLVWNSRLDQQYAKAYDTTGQPLSIPAAVADVPRYSSNTIPSYTLGTMANRATDLFAGDFSQLIIGQRLGLTIQVLNERYADEGKIGVVAHWRGDIQPARPGAFAVYRGLQGAA</sequence>
<gene>
    <name evidence="3" type="ORF">SAMN05216554_1989</name>
</gene>